<dbReference type="Pfam" id="PF14542">
    <property type="entry name" value="Acetyltransf_CG"/>
    <property type="match status" value="1"/>
</dbReference>
<dbReference type="GO" id="GO:0016746">
    <property type="term" value="F:acyltransferase activity"/>
    <property type="evidence" value="ECO:0007669"/>
    <property type="project" value="UniProtKB-KW"/>
</dbReference>
<feature type="domain" description="N-acetyltransferase" evidence="1">
    <location>
        <begin position="6"/>
        <end position="93"/>
    </location>
</feature>
<dbReference type="InterPro" id="IPR016181">
    <property type="entry name" value="Acyl_CoA_acyltransferase"/>
</dbReference>
<dbReference type="PANTHER" id="PTHR31435:SF9">
    <property type="entry name" value="PROTEIN NATD1"/>
    <property type="match status" value="1"/>
</dbReference>
<proteinExistence type="predicted"/>
<reference evidence="3" key="1">
    <citation type="journal article" date="2019" name="Int. J. Syst. Evol. Microbiol.">
        <title>The Global Catalogue of Microorganisms (GCM) 10K type strain sequencing project: providing services to taxonomists for standard genome sequencing and annotation.</title>
        <authorList>
            <consortium name="The Broad Institute Genomics Platform"/>
            <consortium name="The Broad Institute Genome Sequencing Center for Infectious Disease"/>
            <person name="Wu L."/>
            <person name="Ma J."/>
        </authorList>
    </citation>
    <scope>NUCLEOTIDE SEQUENCE [LARGE SCALE GENOMIC DNA]</scope>
    <source>
        <strain evidence="3">CGMCC 4.6997</strain>
    </source>
</reference>
<sequence>MTTEFAHEPDAHRYTMRVGGDVVSILEYQDHGVGTVMHHTVTLPRFRGKGYAAELVGFAVDDVETRGRGPIIPSCWYVAEWFERHPERSALLAAR</sequence>
<comment type="caution">
    <text evidence="2">The sequence shown here is derived from an EMBL/GenBank/DDBJ whole genome shotgun (WGS) entry which is preliminary data.</text>
</comment>
<dbReference type="Gene3D" id="3.40.630.30">
    <property type="match status" value="1"/>
</dbReference>
<dbReference type="Proteomes" id="UP001596039">
    <property type="component" value="Unassembled WGS sequence"/>
</dbReference>
<organism evidence="2 3">
    <name type="scientific">Lysinimonas soli</name>
    <dbReference type="NCBI Taxonomy" id="1074233"/>
    <lineage>
        <taxon>Bacteria</taxon>
        <taxon>Bacillati</taxon>
        <taxon>Actinomycetota</taxon>
        <taxon>Actinomycetes</taxon>
        <taxon>Micrococcales</taxon>
        <taxon>Microbacteriaceae</taxon>
        <taxon>Lysinimonas</taxon>
    </lineage>
</organism>
<keyword evidence="2" id="KW-0808">Transferase</keyword>
<keyword evidence="3" id="KW-1185">Reference proteome</keyword>
<name>A0ABW0NMA0_9MICO</name>
<evidence type="ECO:0000259" key="1">
    <source>
        <dbReference type="PROSITE" id="PS51729"/>
    </source>
</evidence>
<dbReference type="PROSITE" id="PS51729">
    <property type="entry name" value="GNAT_YJDJ"/>
    <property type="match status" value="1"/>
</dbReference>
<dbReference type="InterPro" id="IPR031165">
    <property type="entry name" value="GNAT_YJDJ"/>
</dbReference>
<dbReference type="PANTHER" id="PTHR31435">
    <property type="entry name" value="PROTEIN NATD1"/>
    <property type="match status" value="1"/>
</dbReference>
<accession>A0ABW0NMA0</accession>
<gene>
    <name evidence="2" type="ORF">ACFPJ4_04325</name>
</gene>
<dbReference type="EC" id="2.3.1.-" evidence="2"/>
<dbReference type="InterPro" id="IPR045057">
    <property type="entry name" value="Gcn5-rel_NAT"/>
</dbReference>
<protein>
    <submittedName>
        <fullName evidence="2">GNAT family N-acetyltransferase</fullName>
        <ecNumber evidence="2">2.3.1.-</ecNumber>
    </submittedName>
</protein>
<keyword evidence="2" id="KW-0012">Acyltransferase</keyword>
<evidence type="ECO:0000313" key="2">
    <source>
        <dbReference type="EMBL" id="MFC5501464.1"/>
    </source>
</evidence>
<dbReference type="SUPFAM" id="SSF55729">
    <property type="entry name" value="Acyl-CoA N-acyltransferases (Nat)"/>
    <property type="match status" value="1"/>
</dbReference>
<dbReference type="EMBL" id="JBHSMG010000001">
    <property type="protein sequence ID" value="MFC5501464.1"/>
    <property type="molecule type" value="Genomic_DNA"/>
</dbReference>
<dbReference type="RefSeq" id="WP_386739053.1">
    <property type="nucleotide sequence ID" value="NZ_JBHSMG010000001.1"/>
</dbReference>
<evidence type="ECO:0000313" key="3">
    <source>
        <dbReference type="Proteomes" id="UP001596039"/>
    </source>
</evidence>